<accession>A0AAN7AYH1</accession>
<protein>
    <submittedName>
        <fullName evidence="1">Uncharacterized protein</fullName>
    </submittedName>
</protein>
<evidence type="ECO:0000313" key="2">
    <source>
        <dbReference type="Proteomes" id="UP001301769"/>
    </source>
</evidence>
<dbReference type="Proteomes" id="UP001301769">
    <property type="component" value="Unassembled WGS sequence"/>
</dbReference>
<evidence type="ECO:0000313" key="1">
    <source>
        <dbReference type="EMBL" id="KAK4206091.1"/>
    </source>
</evidence>
<dbReference type="EMBL" id="MU858514">
    <property type="protein sequence ID" value="KAK4206091.1"/>
    <property type="molecule type" value="Genomic_DNA"/>
</dbReference>
<proteinExistence type="predicted"/>
<sequence length="527" mass="58906">MAQSRDLDSLPSEISRLTLTATSNNHTTESLQLESLPSEMLSLILSKISIKPAGPLTTYVESIRSLRNICLLNKNFLTIVLKANPLSLAHYYNGVHHGMTGVDFVRLRLAFAFMSDWVFDQQALLNLPTPSSVFFIGVLALASNLKTLLIQYPVERGGIRGSREASDDVGRANQALMAKSRVFIAGRAELMCTASMNTGNAWRGMAPLQKLETVRFRRFLRKAEADAPNDVPEWISYLMKLPQVNALEIAGLCDAQLNPAVPTAQVLPNGLRGILSHPQTWLSPLLLELRTTLKHLSVTFLGQINSYEHLQTFGLLQAQREEMGHDRIYSLPELHKLEHLEVDLHSLFGWARIWGMPDGALLRKYPDRVNSTRVRDTIPTNTLKSLHLIENFTDLPIYLNLGAPGETTGIYHVNGVLAISNMMVDEDMMEDEFKILAAARRKVMTHVVTDLLELVQSGAFPSLRTFVYTPIAHARWCSDTRRDDALLDLAKRFAEAGVEMEIVYAGQLGRICHKVHEPSSISIHIQT</sequence>
<dbReference type="AlphaFoldDB" id="A0AAN7AYH1"/>
<organism evidence="1 2">
    <name type="scientific">Rhypophila decipiens</name>
    <dbReference type="NCBI Taxonomy" id="261697"/>
    <lineage>
        <taxon>Eukaryota</taxon>
        <taxon>Fungi</taxon>
        <taxon>Dikarya</taxon>
        <taxon>Ascomycota</taxon>
        <taxon>Pezizomycotina</taxon>
        <taxon>Sordariomycetes</taxon>
        <taxon>Sordariomycetidae</taxon>
        <taxon>Sordariales</taxon>
        <taxon>Naviculisporaceae</taxon>
        <taxon>Rhypophila</taxon>
    </lineage>
</organism>
<gene>
    <name evidence="1" type="ORF">QBC37DRAFT_407415</name>
</gene>
<reference evidence="1" key="1">
    <citation type="journal article" date="2023" name="Mol. Phylogenet. Evol.">
        <title>Genome-scale phylogeny and comparative genomics of the fungal order Sordariales.</title>
        <authorList>
            <person name="Hensen N."/>
            <person name="Bonometti L."/>
            <person name="Westerberg I."/>
            <person name="Brannstrom I.O."/>
            <person name="Guillou S."/>
            <person name="Cros-Aarteil S."/>
            <person name="Calhoun S."/>
            <person name="Haridas S."/>
            <person name="Kuo A."/>
            <person name="Mondo S."/>
            <person name="Pangilinan J."/>
            <person name="Riley R."/>
            <person name="LaButti K."/>
            <person name="Andreopoulos B."/>
            <person name="Lipzen A."/>
            <person name="Chen C."/>
            <person name="Yan M."/>
            <person name="Daum C."/>
            <person name="Ng V."/>
            <person name="Clum A."/>
            <person name="Steindorff A."/>
            <person name="Ohm R.A."/>
            <person name="Martin F."/>
            <person name="Silar P."/>
            <person name="Natvig D.O."/>
            <person name="Lalanne C."/>
            <person name="Gautier V."/>
            <person name="Ament-Velasquez S.L."/>
            <person name="Kruys A."/>
            <person name="Hutchinson M.I."/>
            <person name="Powell A.J."/>
            <person name="Barry K."/>
            <person name="Miller A.N."/>
            <person name="Grigoriev I.V."/>
            <person name="Debuchy R."/>
            <person name="Gladieux P."/>
            <person name="Hiltunen Thoren M."/>
            <person name="Johannesson H."/>
        </authorList>
    </citation>
    <scope>NUCLEOTIDE SEQUENCE</scope>
    <source>
        <strain evidence="1">PSN293</strain>
    </source>
</reference>
<keyword evidence="2" id="KW-1185">Reference proteome</keyword>
<name>A0AAN7AYH1_9PEZI</name>
<comment type="caution">
    <text evidence="1">The sequence shown here is derived from an EMBL/GenBank/DDBJ whole genome shotgun (WGS) entry which is preliminary data.</text>
</comment>
<reference evidence="1" key="2">
    <citation type="submission" date="2023-05" db="EMBL/GenBank/DDBJ databases">
        <authorList>
            <consortium name="Lawrence Berkeley National Laboratory"/>
            <person name="Steindorff A."/>
            <person name="Hensen N."/>
            <person name="Bonometti L."/>
            <person name="Westerberg I."/>
            <person name="Brannstrom I.O."/>
            <person name="Guillou S."/>
            <person name="Cros-Aarteil S."/>
            <person name="Calhoun S."/>
            <person name="Haridas S."/>
            <person name="Kuo A."/>
            <person name="Mondo S."/>
            <person name="Pangilinan J."/>
            <person name="Riley R."/>
            <person name="Labutti K."/>
            <person name="Andreopoulos B."/>
            <person name="Lipzen A."/>
            <person name="Chen C."/>
            <person name="Yanf M."/>
            <person name="Daum C."/>
            <person name="Ng V."/>
            <person name="Clum A."/>
            <person name="Ohm R."/>
            <person name="Martin F."/>
            <person name="Silar P."/>
            <person name="Natvig D."/>
            <person name="Lalanne C."/>
            <person name="Gautier V."/>
            <person name="Ament-Velasquez S.L."/>
            <person name="Kruys A."/>
            <person name="Hutchinson M.I."/>
            <person name="Powell A.J."/>
            <person name="Barry K."/>
            <person name="Miller A.N."/>
            <person name="Grigoriev I.V."/>
            <person name="Debuchy R."/>
            <person name="Gladieux P."/>
            <person name="Thoren M.H."/>
            <person name="Johannesson H."/>
        </authorList>
    </citation>
    <scope>NUCLEOTIDE SEQUENCE</scope>
    <source>
        <strain evidence="1">PSN293</strain>
    </source>
</reference>